<comment type="caution">
    <text evidence="1">The sequence shown here is derived from an EMBL/GenBank/DDBJ whole genome shotgun (WGS) entry which is preliminary data.</text>
</comment>
<keyword evidence="1" id="KW-0808">Transferase</keyword>
<organism evidence="1">
    <name type="scientific">Tanacetum cinerariifolium</name>
    <name type="common">Dalmatian daisy</name>
    <name type="synonym">Chrysanthemum cinerariifolium</name>
    <dbReference type="NCBI Taxonomy" id="118510"/>
    <lineage>
        <taxon>Eukaryota</taxon>
        <taxon>Viridiplantae</taxon>
        <taxon>Streptophyta</taxon>
        <taxon>Embryophyta</taxon>
        <taxon>Tracheophyta</taxon>
        <taxon>Spermatophyta</taxon>
        <taxon>Magnoliopsida</taxon>
        <taxon>eudicotyledons</taxon>
        <taxon>Gunneridae</taxon>
        <taxon>Pentapetalae</taxon>
        <taxon>asterids</taxon>
        <taxon>campanulids</taxon>
        <taxon>Asterales</taxon>
        <taxon>Asteraceae</taxon>
        <taxon>Asteroideae</taxon>
        <taxon>Anthemideae</taxon>
        <taxon>Anthemidinae</taxon>
        <taxon>Tanacetum</taxon>
    </lineage>
</organism>
<dbReference type="GO" id="GO:0003964">
    <property type="term" value="F:RNA-directed DNA polymerase activity"/>
    <property type="evidence" value="ECO:0007669"/>
    <property type="project" value="UniProtKB-KW"/>
</dbReference>
<sequence length="209" mass="23741">MVFVVVMAWVVDDGDDGDEVAGSWPDLAREGFHEIVDSRWNVNVEGFSMYRVVKRLKGLKTPFRKLLNDHGNLYKRVNRILVELDEAQKDIDMDPLSPTLHEEHAYYLLAFKEVQFDDERFLKQKAKVEWLKAGDSNTTYFYHIVKSKCARNMIEMISDASNNFYDGNQVPGAFVAPMISSLGSGPDGFTAAFFKKDWDVLGGDITCAI</sequence>
<dbReference type="AlphaFoldDB" id="A0A6L2JU27"/>
<proteinExistence type="predicted"/>
<accession>A0A6L2JU27</accession>
<keyword evidence="1" id="KW-0695">RNA-directed DNA polymerase</keyword>
<name>A0A6L2JU27_TANCI</name>
<evidence type="ECO:0000313" key="1">
    <source>
        <dbReference type="EMBL" id="GEU40057.1"/>
    </source>
</evidence>
<reference evidence="1" key="1">
    <citation type="journal article" date="2019" name="Sci. Rep.">
        <title>Draft genome of Tanacetum cinerariifolium, the natural source of mosquito coil.</title>
        <authorList>
            <person name="Yamashiro T."/>
            <person name="Shiraishi A."/>
            <person name="Satake H."/>
            <person name="Nakayama K."/>
        </authorList>
    </citation>
    <scope>NUCLEOTIDE SEQUENCE</scope>
</reference>
<protein>
    <submittedName>
        <fullName evidence="1">RNA-directed DNA polymerase, eukaryota, reverse transcriptase zinc-binding domain protein</fullName>
    </submittedName>
</protein>
<gene>
    <name evidence="1" type="ORF">Tci_012035</name>
</gene>
<keyword evidence="1" id="KW-0548">Nucleotidyltransferase</keyword>
<dbReference type="EMBL" id="BKCJ010001253">
    <property type="protein sequence ID" value="GEU40057.1"/>
    <property type="molecule type" value="Genomic_DNA"/>
</dbReference>